<protein>
    <submittedName>
        <fullName evidence="1">Uncharacterized protein</fullName>
    </submittedName>
</protein>
<proteinExistence type="predicted"/>
<sequence length="146" mass="15761">MLLWIGAAPAQQAQLRPAEPAQPATVRVRQRILIRVTRISIPRTPIASAAPLPPISWVEQRSEQCVPMESLAGAAITRPDSVDLVLAGGKRMRAKLDGDCPALGFYQGFTVARTSDGRLCAQRDTIRSASGSTCRIEGFRSLVPAR</sequence>
<evidence type="ECO:0000313" key="2">
    <source>
        <dbReference type="Proteomes" id="UP001058533"/>
    </source>
</evidence>
<dbReference type="Proteomes" id="UP001058533">
    <property type="component" value="Chromosome"/>
</dbReference>
<dbReference type="RefSeq" id="WP_256506578.1">
    <property type="nucleotide sequence ID" value="NZ_CP101740.1"/>
</dbReference>
<evidence type="ECO:0000313" key="1">
    <source>
        <dbReference type="EMBL" id="UUL82730.1"/>
    </source>
</evidence>
<accession>A0ABY5L6Y9</accession>
<name>A0ABY5L6Y9_9SPHN</name>
<gene>
    <name evidence="1" type="ORF">NMP03_00305</name>
</gene>
<keyword evidence="2" id="KW-1185">Reference proteome</keyword>
<reference evidence="1" key="1">
    <citation type="submission" date="2022-07" db="EMBL/GenBank/DDBJ databases">
        <title>Sphingomonas sp. nov., a novel bacterium isolated from the north slope of the Mount Everest.</title>
        <authorList>
            <person name="Cui X."/>
            <person name="Liu Y."/>
        </authorList>
    </citation>
    <scope>NUCLEOTIDE SEQUENCE</scope>
    <source>
        <strain evidence="1">S5-59</strain>
    </source>
</reference>
<organism evidence="1 2">
    <name type="scientific">Sphingomonas qomolangmaensis</name>
    <dbReference type="NCBI Taxonomy" id="2918765"/>
    <lineage>
        <taxon>Bacteria</taxon>
        <taxon>Pseudomonadati</taxon>
        <taxon>Pseudomonadota</taxon>
        <taxon>Alphaproteobacteria</taxon>
        <taxon>Sphingomonadales</taxon>
        <taxon>Sphingomonadaceae</taxon>
        <taxon>Sphingomonas</taxon>
    </lineage>
</organism>
<dbReference type="EMBL" id="CP101740">
    <property type="protein sequence ID" value="UUL82730.1"/>
    <property type="molecule type" value="Genomic_DNA"/>
</dbReference>